<reference evidence="3 4" key="1">
    <citation type="submission" date="2021-03" db="EMBL/GenBank/DDBJ databases">
        <title>Genomic Encyclopedia of Type Strains, Phase IV (KMG-IV): sequencing the most valuable type-strain genomes for metagenomic binning, comparative biology and taxonomic classification.</title>
        <authorList>
            <person name="Goeker M."/>
        </authorList>
    </citation>
    <scope>NUCLEOTIDE SEQUENCE [LARGE SCALE GENOMIC DNA]</scope>
    <source>
        <strain evidence="3 4">DSM 13372</strain>
    </source>
</reference>
<feature type="compositionally biased region" description="Basic and acidic residues" evidence="1">
    <location>
        <begin position="50"/>
        <end position="64"/>
    </location>
</feature>
<comment type="caution">
    <text evidence="3">The sequence shown here is derived from an EMBL/GenBank/DDBJ whole genome shotgun (WGS) entry which is preliminary data.</text>
</comment>
<accession>A0ABS4QUB1</accession>
<feature type="signal peptide" evidence="2">
    <location>
        <begin position="1"/>
        <end position="21"/>
    </location>
</feature>
<evidence type="ECO:0000313" key="3">
    <source>
        <dbReference type="EMBL" id="MBP2233580.1"/>
    </source>
</evidence>
<feature type="chain" id="PRO_5046267652" evidence="2">
    <location>
        <begin position="22"/>
        <end position="129"/>
    </location>
</feature>
<dbReference type="RefSeq" id="WP_234939211.1">
    <property type="nucleotide sequence ID" value="NZ_JAGILA010000001.1"/>
</dbReference>
<evidence type="ECO:0000256" key="2">
    <source>
        <dbReference type="SAM" id="SignalP"/>
    </source>
</evidence>
<protein>
    <submittedName>
        <fullName evidence="3">Uncharacterized protein</fullName>
    </submittedName>
</protein>
<feature type="compositionally biased region" description="Basic and acidic residues" evidence="1">
    <location>
        <begin position="82"/>
        <end position="97"/>
    </location>
</feature>
<feature type="region of interest" description="Disordered" evidence="1">
    <location>
        <begin position="38"/>
        <end position="97"/>
    </location>
</feature>
<dbReference type="Proteomes" id="UP000730739">
    <property type="component" value="Unassembled WGS sequence"/>
</dbReference>
<sequence length="129" mass="13674">MMKRFTAAAVLPILMAAPAFADCRQDLQKLEQAIATAETGAPASGAPTTEHQEEVLAGEQKKSVGAETTGSTDTQTKSITPHQEEVTRSTDIGDRPSELMAEARKMAEAGDEQGCMEKVGEIRGLIGEN</sequence>
<feature type="compositionally biased region" description="Polar residues" evidence="1">
    <location>
        <begin position="66"/>
        <end position="81"/>
    </location>
</feature>
<proteinExistence type="predicted"/>
<dbReference type="EMBL" id="JAGILA010000001">
    <property type="protein sequence ID" value="MBP2233580.1"/>
    <property type="molecule type" value="Genomic_DNA"/>
</dbReference>
<keyword evidence="2" id="KW-0732">Signal</keyword>
<evidence type="ECO:0000313" key="4">
    <source>
        <dbReference type="Proteomes" id="UP000730739"/>
    </source>
</evidence>
<evidence type="ECO:0000256" key="1">
    <source>
        <dbReference type="SAM" id="MobiDB-lite"/>
    </source>
</evidence>
<keyword evidence="4" id="KW-1185">Reference proteome</keyword>
<gene>
    <name evidence="3" type="ORF">J2Z31_000070</name>
</gene>
<organism evidence="3 4">
    <name type="scientific">Sinorhizobium kostiense</name>
    <dbReference type="NCBI Taxonomy" id="76747"/>
    <lineage>
        <taxon>Bacteria</taxon>
        <taxon>Pseudomonadati</taxon>
        <taxon>Pseudomonadota</taxon>
        <taxon>Alphaproteobacteria</taxon>
        <taxon>Hyphomicrobiales</taxon>
        <taxon>Rhizobiaceae</taxon>
        <taxon>Sinorhizobium/Ensifer group</taxon>
        <taxon>Sinorhizobium</taxon>
    </lineage>
</organism>
<name>A0ABS4QUB1_9HYPH</name>